<dbReference type="PROSITE" id="PS50217">
    <property type="entry name" value="BZIP"/>
    <property type="match status" value="1"/>
</dbReference>
<keyword evidence="3" id="KW-0238">DNA-binding</keyword>
<evidence type="ECO:0000256" key="2">
    <source>
        <dbReference type="ARBA" id="ARBA00023015"/>
    </source>
</evidence>
<dbReference type="SUPFAM" id="SSF57959">
    <property type="entry name" value="Leucine zipper domain"/>
    <property type="match status" value="1"/>
</dbReference>
<dbReference type="EMBL" id="JH793713">
    <property type="protein sequence ID" value="ELQ33489.1"/>
    <property type="molecule type" value="Genomic_DNA"/>
</dbReference>
<dbReference type="PANTHER" id="PTHR13044:SF38">
    <property type="entry name" value="BZIP DOMAIN-CONTAINING PROTEIN"/>
    <property type="match status" value="1"/>
</dbReference>
<dbReference type="PROSITE" id="PS00036">
    <property type="entry name" value="BZIP_BASIC"/>
    <property type="match status" value="1"/>
</dbReference>
<keyword evidence="5" id="KW-0539">Nucleus</keyword>
<dbReference type="InterPro" id="IPR046347">
    <property type="entry name" value="bZIP_sf"/>
</dbReference>
<organism evidence="9">
    <name type="scientific">Pyricularia oryzae (strain Y34)</name>
    <name type="common">Rice blast fungus</name>
    <name type="synonym">Magnaporthe oryzae</name>
    <dbReference type="NCBI Taxonomy" id="1143189"/>
    <lineage>
        <taxon>Eukaryota</taxon>
        <taxon>Fungi</taxon>
        <taxon>Dikarya</taxon>
        <taxon>Ascomycota</taxon>
        <taxon>Pezizomycotina</taxon>
        <taxon>Sordariomycetes</taxon>
        <taxon>Sordariomycetidae</taxon>
        <taxon>Magnaporthales</taxon>
        <taxon>Pyriculariaceae</taxon>
        <taxon>Pyricularia</taxon>
    </lineage>
</organism>
<evidence type="ECO:0000259" key="8">
    <source>
        <dbReference type="PROSITE" id="PS50217"/>
    </source>
</evidence>
<dbReference type="GO" id="GO:0005634">
    <property type="term" value="C:nucleus"/>
    <property type="evidence" value="ECO:0007669"/>
    <property type="project" value="UniProtKB-SubCell"/>
</dbReference>
<proteinExistence type="predicted"/>
<protein>
    <recommendedName>
        <fullName evidence="8">BZIP domain-containing protein</fullName>
    </recommendedName>
</protein>
<dbReference type="Pfam" id="PF07716">
    <property type="entry name" value="bZIP_2"/>
    <property type="match status" value="1"/>
</dbReference>
<feature type="region of interest" description="Disordered" evidence="7">
    <location>
        <begin position="1"/>
        <end position="22"/>
    </location>
</feature>
<keyword evidence="2" id="KW-0805">Transcription regulation</keyword>
<dbReference type="Gene3D" id="1.20.5.170">
    <property type="match status" value="1"/>
</dbReference>
<feature type="compositionally biased region" description="Polar residues" evidence="7">
    <location>
        <begin position="1"/>
        <end position="14"/>
    </location>
</feature>
<dbReference type="GO" id="GO:0001228">
    <property type="term" value="F:DNA-binding transcription activator activity, RNA polymerase II-specific"/>
    <property type="evidence" value="ECO:0007669"/>
    <property type="project" value="TreeGrafter"/>
</dbReference>
<accession>A0AA97NNL8</accession>
<feature type="region of interest" description="Disordered" evidence="7">
    <location>
        <begin position="255"/>
        <end position="323"/>
    </location>
</feature>
<evidence type="ECO:0000256" key="3">
    <source>
        <dbReference type="ARBA" id="ARBA00023125"/>
    </source>
</evidence>
<gene>
    <name evidence="9" type="ORF">OOU_Y34scaffold00936g16</name>
</gene>
<evidence type="ECO:0000256" key="1">
    <source>
        <dbReference type="ARBA" id="ARBA00004123"/>
    </source>
</evidence>
<evidence type="ECO:0000256" key="5">
    <source>
        <dbReference type="ARBA" id="ARBA00023242"/>
    </source>
</evidence>
<keyword evidence="6" id="KW-0175">Coiled coil</keyword>
<feature type="compositionally biased region" description="Basic and acidic residues" evidence="7">
    <location>
        <begin position="272"/>
        <end position="292"/>
    </location>
</feature>
<dbReference type="PANTHER" id="PTHR13044">
    <property type="entry name" value="ACTIVATING TRANSCRIPTION FACTOR ATF 4/5"/>
    <property type="match status" value="1"/>
</dbReference>
<evidence type="ECO:0000256" key="6">
    <source>
        <dbReference type="SAM" id="Coils"/>
    </source>
</evidence>
<dbReference type="CDD" id="cd14686">
    <property type="entry name" value="bZIP"/>
    <property type="match status" value="1"/>
</dbReference>
<dbReference type="InterPro" id="IPR004827">
    <property type="entry name" value="bZIP"/>
</dbReference>
<dbReference type="SMART" id="SM00338">
    <property type="entry name" value="BRLZ"/>
    <property type="match status" value="1"/>
</dbReference>
<name>A0AA97NNL8_PYRO3</name>
<feature type="coiled-coil region" evidence="6">
    <location>
        <begin position="348"/>
        <end position="375"/>
    </location>
</feature>
<reference evidence="9" key="1">
    <citation type="journal article" date="2012" name="PLoS Genet.">
        <title>Comparative analysis of the genomes of two field isolates of the rice blast fungus Magnaporthe oryzae.</title>
        <authorList>
            <person name="Xue M."/>
            <person name="Yang J."/>
            <person name="Li Z."/>
            <person name="Hu S."/>
            <person name="Yao N."/>
            <person name="Dean R.A."/>
            <person name="Zhao W."/>
            <person name="Shen M."/>
            <person name="Zhang H."/>
            <person name="Li C."/>
            <person name="Liu L."/>
            <person name="Cao L."/>
            <person name="Xu X."/>
            <person name="Xing Y."/>
            <person name="Hsiang T."/>
            <person name="Zhang Z."/>
            <person name="Xu J.R."/>
            <person name="Peng Y.L."/>
        </authorList>
    </citation>
    <scope>NUCLEOTIDE SEQUENCE</scope>
    <source>
        <strain evidence="9">Y34</strain>
    </source>
</reference>
<dbReference type="AlphaFoldDB" id="A0AA97NNL8"/>
<evidence type="ECO:0000256" key="7">
    <source>
        <dbReference type="SAM" id="MobiDB-lite"/>
    </source>
</evidence>
<feature type="domain" description="BZIP" evidence="8">
    <location>
        <begin position="323"/>
        <end position="383"/>
    </location>
</feature>
<evidence type="ECO:0000256" key="4">
    <source>
        <dbReference type="ARBA" id="ARBA00023163"/>
    </source>
</evidence>
<sequence length="387" mass="42095">MARVNTFSHSQNRFNPGDPWGAGVRIESIDGSSKAKRKYFERSKPVIASSGQLSCILLLVPSILPTKLPTVIVQSVLSATSHSSVNAGPLSSLNHPKHQNDLLDEAILQPPSPPSWQCSSVPTSAEDVSGLASLIHDAHYQSVGVGGLTLDDFVAQSLSLEPATTSFDFHQFNQDADNHSHLQQDSSITTAVDTAILDPSFWDPTLILDPSIASEISLFPTIQQHSSSVSPVDSFLTLDTPSLASSVSSLSPKEFASSEFGDAPATNKSHHARENKSAGGTDNKKKVTKDKMAPAMSVFSVKTSVAGRKRTRDAQATPEENEDEILADKRRRNNAAAAKYRQKKVDRISELEDCVAEISKERDDLKLQLAKRDEEIRILREMLMGKK</sequence>
<evidence type="ECO:0000313" key="9">
    <source>
        <dbReference type="EMBL" id="ELQ33489.1"/>
    </source>
</evidence>
<keyword evidence="4" id="KW-0804">Transcription</keyword>
<dbReference type="GO" id="GO:0000977">
    <property type="term" value="F:RNA polymerase II transcription regulatory region sequence-specific DNA binding"/>
    <property type="evidence" value="ECO:0007669"/>
    <property type="project" value="TreeGrafter"/>
</dbReference>
<dbReference type="Proteomes" id="UP000011086">
    <property type="component" value="Unassembled WGS sequence"/>
</dbReference>
<comment type="subcellular location">
    <subcellularLocation>
        <location evidence="1">Nucleus</location>
    </subcellularLocation>
</comment>